<dbReference type="Pfam" id="PF00392">
    <property type="entry name" value="GntR"/>
    <property type="match status" value="1"/>
</dbReference>
<evidence type="ECO:0000256" key="2">
    <source>
        <dbReference type="ARBA" id="ARBA00023125"/>
    </source>
</evidence>
<dbReference type="InterPro" id="IPR036388">
    <property type="entry name" value="WH-like_DNA-bd_sf"/>
</dbReference>
<name>A0A7W6K1N7_9HYPH</name>
<evidence type="ECO:0000313" key="6">
    <source>
        <dbReference type="Proteomes" id="UP000584824"/>
    </source>
</evidence>
<dbReference type="CDD" id="cd07377">
    <property type="entry name" value="WHTH_GntR"/>
    <property type="match status" value="1"/>
</dbReference>
<dbReference type="Gene3D" id="1.20.120.530">
    <property type="entry name" value="GntR ligand-binding domain-like"/>
    <property type="match status" value="1"/>
</dbReference>
<dbReference type="PROSITE" id="PS50949">
    <property type="entry name" value="HTH_GNTR"/>
    <property type="match status" value="1"/>
</dbReference>
<dbReference type="PANTHER" id="PTHR43537:SF20">
    <property type="entry name" value="HTH-TYPE TRANSCRIPTIONAL REPRESSOR GLAR"/>
    <property type="match status" value="1"/>
</dbReference>
<keyword evidence="2 5" id="KW-0238">DNA-binding</keyword>
<keyword evidence="3" id="KW-0804">Transcription</keyword>
<dbReference type="GO" id="GO:0003677">
    <property type="term" value="F:DNA binding"/>
    <property type="evidence" value="ECO:0007669"/>
    <property type="project" value="UniProtKB-KW"/>
</dbReference>
<evidence type="ECO:0000313" key="5">
    <source>
        <dbReference type="EMBL" id="MBB4102601.1"/>
    </source>
</evidence>
<dbReference type="GO" id="GO:0003700">
    <property type="term" value="F:DNA-binding transcription factor activity"/>
    <property type="evidence" value="ECO:0007669"/>
    <property type="project" value="InterPro"/>
</dbReference>
<dbReference type="SUPFAM" id="SSF46785">
    <property type="entry name" value="Winged helix' DNA-binding domain"/>
    <property type="match status" value="1"/>
</dbReference>
<organism evidence="5 6">
    <name type="scientific">Allorhizobium borbori</name>
    <dbReference type="NCBI Taxonomy" id="485907"/>
    <lineage>
        <taxon>Bacteria</taxon>
        <taxon>Pseudomonadati</taxon>
        <taxon>Pseudomonadota</taxon>
        <taxon>Alphaproteobacteria</taxon>
        <taxon>Hyphomicrobiales</taxon>
        <taxon>Rhizobiaceae</taxon>
        <taxon>Rhizobium/Agrobacterium group</taxon>
        <taxon>Allorhizobium</taxon>
    </lineage>
</organism>
<keyword evidence="1" id="KW-0805">Transcription regulation</keyword>
<dbReference type="Pfam" id="PF07729">
    <property type="entry name" value="FCD"/>
    <property type="match status" value="1"/>
</dbReference>
<dbReference type="Proteomes" id="UP000584824">
    <property type="component" value="Unassembled WGS sequence"/>
</dbReference>
<evidence type="ECO:0000256" key="1">
    <source>
        <dbReference type="ARBA" id="ARBA00023015"/>
    </source>
</evidence>
<proteinExistence type="predicted"/>
<evidence type="ECO:0000259" key="4">
    <source>
        <dbReference type="PROSITE" id="PS50949"/>
    </source>
</evidence>
<dbReference type="PANTHER" id="PTHR43537">
    <property type="entry name" value="TRANSCRIPTIONAL REGULATOR, GNTR FAMILY"/>
    <property type="match status" value="1"/>
</dbReference>
<protein>
    <submittedName>
        <fullName evidence="5">DNA-binding GntR family transcriptional regulator</fullName>
    </submittedName>
</protein>
<gene>
    <name evidence="5" type="ORF">GGQ66_001136</name>
</gene>
<dbReference type="InterPro" id="IPR036390">
    <property type="entry name" value="WH_DNA-bd_sf"/>
</dbReference>
<dbReference type="InterPro" id="IPR008920">
    <property type="entry name" value="TF_FadR/GntR_C"/>
</dbReference>
<dbReference type="SMART" id="SM00345">
    <property type="entry name" value="HTH_GNTR"/>
    <property type="match status" value="1"/>
</dbReference>
<dbReference type="InterPro" id="IPR000524">
    <property type="entry name" value="Tscrpt_reg_HTH_GntR"/>
</dbReference>
<dbReference type="RefSeq" id="WP_183790315.1">
    <property type="nucleotide sequence ID" value="NZ_JACIDU010000003.1"/>
</dbReference>
<dbReference type="SMART" id="SM00895">
    <property type="entry name" value="FCD"/>
    <property type="match status" value="1"/>
</dbReference>
<dbReference type="Gene3D" id="1.10.10.10">
    <property type="entry name" value="Winged helix-like DNA-binding domain superfamily/Winged helix DNA-binding domain"/>
    <property type="match status" value="1"/>
</dbReference>
<dbReference type="SUPFAM" id="SSF48008">
    <property type="entry name" value="GntR ligand-binding domain-like"/>
    <property type="match status" value="1"/>
</dbReference>
<comment type="caution">
    <text evidence="5">The sequence shown here is derived from an EMBL/GenBank/DDBJ whole genome shotgun (WGS) entry which is preliminary data.</text>
</comment>
<keyword evidence="6" id="KW-1185">Reference proteome</keyword>
<feature type="domain" description="HTH gntR-type" evidence="4">
    <location>
        <begin position="27"/>
        <end position="94"/>
    </location>
</feature>
<dbReference type="EMBL" id="JACIDU010000003">
    <property type="protein sequence ID" value="MBB4102601.1"/>
    <property type="molecule type" value="Genomic_DNA"/>
</dbReference>
<reference evidence="5 6" key="1">
    <citation type="submission" date="2020-08" db="EMBL/GenBank/DDBJ databases">
        <title>Genomic Encyclopedia of Type Strains, Phase IV (KMG-IV): sequencing the most valuable type-strain genomes for metagenomic binning, comparative biology and taxonomic classification.</title>
        <authorList>
            <person name="Goeker M."/>
        </authorList>
    </citation>
    <scope>NUCLEOTIDE SEQUENCE [LARGE SCALE GENOMIC DNA]</scope>
    <source>
        <strain evidence="5 6">DSM 26385</strain>
    </source>
</reference>
<dbReference type="AlphaFoldDB" id="A0A7W6K1N7"/>
<accession>A0A7W6K1N7</accession>
<evidence type="ECO:0000256" key="3">
    <source>
        <dbReference type="ARBA" id="ARBA00023163"/>
    </source>
</evidence>
<dbReference type="InterPro" id="IPR011711">
    <property type="entry name" value="GntR_C"/>
</dbReference>
<sequence>MTDLTGRPQEKDENLLGSAVLIDDGKNTMASQLMDRLREAIVSGKLPAGSKINLSKASTLFNVSLSPLREALARLISDGLVEFEDNRGYRVAPVSLGNLEEVTALREQFETYALAESIRVGGIEWERNVMRALHKMNRTERDASRPETLELWEAAHREFHLTLISGCGKPLLLKFCSVMLNLNDRYRRTFLAETSGDRSVANEHSEIAQGAVAGDTEYACAKLREHIHRTGSNLRRHLAEKNIG</sequence>